<evidence type="ECO:0000259" key="2">
    <source>
        <dbReference type="SMART" id="SM00822"/>
    </source>
</evidence>
<dbReference type="InterPro" id="IPR003869">
    <property type="entry name" value="Polysac_CapD-like"/>
</dbReference>
<dbReference type="Proteomes" id="UP000007383">
    <property type="component" value="Chromosome"/>
</dbReference>
<dbReference type="PANTHER" id="PTHR43318">
    <property type="entry name" value="UDP-N-ACETYLGLUCOSAMINE 4,6-DEHYDRATASE"/>
    <property type="match status" value="1"/>
</dbReference>
<comment type="similarity">
    <text evidence="1">Belongs to the polysaccharide synthase family.</text>
</comment>
<dbReference type="KEGG" id="sfc:Spiaf_2220"/>
<dbReference type="EMBL" id="CP003282">
    <property type="protein sequence ID" value="AFG38256.1"/>
    <property type="molecule type" value="Genomic_DNA"/>
</dbReference>
<dbReference type="eggNOG" id="COG1086">
    <property type="taxonomic scope" value="Bacteria"/>
</dbReference>
<evidence type="ECO:0000313" key="4">
    <source>
        <dbReference type="Proteomes" id="UP000007383"/>
    </source>
</evidence>
<dbReference type="RefSeq" id="WP_014456239.1">
    <property type="nucleotide sequence ID" value="NC_017098.1"/>
</dbReference>
<dbReference type="Pfam" id="PF02719">
    <property type="entry name" value="Polysacc_synt_2"/>
    <property type="match status" value="1"/>
</dbReference>
<dbReference type="PATRIC" id="fig|889378.3.peg.2197"/>
<dbReference type="Gene3D" id="3.40.50.720">
    <property type="entry name" value="NAD(P)-binding Rossmann-like Domain"/>
    <property type="match status" value="2"/>
</dbReference>
<protein>
    <submittedName>
        <fullName evidence="3">Putative nucleoside-diphosphate sugar epimerase</fullName>
    </submittedName>
</protein>
<name>H9UL63_SPIAZ</name>
<dbReference type="InterPro" id="IPR051203">
    <property type="entry name" value="Polysaccharide_Synthase-Rel"/>
</dbReference>
<evidence type="ECO:0000313" key="3">
    <source>
        <dbReference type="EMBL" id="AFG38256.1"/>
    </source>
</evidence>
<dbReference type="OrthoDB" id="9803111at2"/>
<sequence length="490" mass="54508">MIGMRTQRVYILGAGIAGVSIANEIRRKGVFGEVAAFLDDDTAKIGTRIEGTPVLGPIEDILPLLDSSPGDEALIAMPSAPRERLRKLYGMLEQIGFSRIRILPGISQILEGDAHLIQTREIDPLDVLSRTPVQIHLRESLAYLRGKRVLITGAGGSIGSEIARQLLSGGCERIYLLGHGENSIYEIDHELRMLQKEGVGEQATIVPVIGELQDADYVHFIMQRLRADVIFHCAAYKHVPLMEANPVAVIRNNVFGTRNLLDAAREYPDCRIVLVSTDKVVAPSSVYGASKQLAEQLVLHDASGRHLAVRFGNVLGSRGSILPLFRRQIESGGPVTLTHPDATRFFMTIPEAVSLVLKAGGVGNGGELYLLDMGEPVRIRDVAEQLIRFYGYEPDVDIPIDIIGLRPGEKLQEALWDDHETPQPTEFPRIQRITRTPCPAEPLQQLLQELTPVCTFDPAQPRLYRDRRRLRDILRRYVPTLQEVPDEPRY</sequence>
<feature type="domain" description="Ketoreductase" evidence="2">
    <location>
        <begin position="147"/>
        <end position="324"/>
    </location>
</feature>
<dbReference type="STRING" id="889378.Spiaf_2220"/>
<dbReference type="InterPro" id="IPR057326">
    <property type="entry name" value="KR_dom"/>
</dbReference>
<dbReference type="CDD" id="cd05237">
    <property type="entry name" value="UDP_invert_4-6DH_SDR_e"/>
    <property type="match status" value="1"/>
</dbReference>
<evidence type="ECO:0000256" key="1">
    <source>
        <dbReference type="ARBA" id="ARBA00007430"/>
    </source>
</evidence>
<dbReference type="HOGENOM" id="CLU_013560_4_0_12"/>
<keyword evidence="4" id="KW-1185">Reference proteome</keyword>
<dbReference type="AlphaFoldDB" id="H9UL63"/>
<dbReference type="PANTHER" id="PTHR43318:SF1">
    <property type="entry name" value="POLYSACCHARIDE BIOSYNTHESIS PROTEIN EPSC-RELATED"/>
    <property type="match status" value="1"/>
</dbReference>
<gene>
    <name evidence="3" type="ordered locus">Spiaf_2220</name>
</gene>
<reference evidence="4" key="1">
    <citation type="journal article" date="2013" name="Stand. Genomic Sci.">
        <title>Complete genome sequence of the halophilic bacterium Spirochaeta africana type strain (Z-7692(T)) from the alkaline Lake Magadi in the East African Rift.</title>
        <authorList>
            <person name="Liolos K."/>
            <person name="Abt B."/>
            <person name="Scheuner C."/>
            <person name="Teshima H."/>
            <person name="Held B."/>
            <person name="Lapidus A."/>
            <person name="Nolan M."/>
            <person name="Lucas S."/>
            <person name="Deshpande S."/>
            <person name="Cheng J.F."/>
            <person name="Tapia R."/>
            <person name="Goodwin L.A."/>
            <person name="Pitluck S."/>
            <person name="Pagani I."/>
            <person name="Ivanova N."/>
            <person name="Mavromatis K."/>
            <person name="Mikhailova N."/>
            <person name="Huntemann M."/>
            <person name="Pati A."/>
            <person name="Chen A."/>
            <person name="Palaniappan K."/>
            <person name="Land M."/>
            <person name="Rohde M."/>
            <person name="Tindall B.J."/>
            <person name="Detter J.C."/>
            <person name="Goker M."/>
            <person name="Bristow J."/>
            <person name="Eisen J.A."/>
            <person name="Markowitz V."/>
            <person name="Hugenholtz P."/>
            <person name="Woyke T."/>
            <person name="Klenk H.P."/>
            <person name="Kyrpides N.C."/>
        </authorList>
    </citation>
    <scope>NUCLEOTIDE SEQUENCE</scope>
    <source>
        <strain evidence="4">ATCC 700263 / DSM 8902 / Z-7692</strain>
    </source>
</reference>
<dbReference type="InterPro" id="IPR036291">
    <property type="entry name" value="NAD(P)-bd_dom_sf"/>
</dbReference>
<organism evidence="3 4">
    <name type="scientific">Spirochaeta africana (strain ATCC 700263 / DSM 8902 / Z-7692)</name>
    <dbReference type="NCBI Taxonomy" id="889378"/>
    <lineage>
        <taxon>Bacteria</taxon>
        <taxon>Pseudomonadati</taxon>
        <taxon>Spirochaetota</taxon>
        <taxon>Spirochaetia</taxon>
        <taxon>Spirochaetales</taxon>
        <taxon>Spirochaetaceae</taxon>
        <taxon>Spirochaeta</taxon>
    </lineage>
</organism>
<dbReference type="SUPFAM" id="SSF51735">
    <property type="entry name" value="NAD(P)-binding Rossmann-fold domains"/>
    <property type="match status" value="2"/>
</dbReference>
<dbReference type="SMART" id="SM00822">
    <property type="entry name" value="PKS_KR"/>
    <property type="match status" value="1"/>
</dbReference>
<accession>H9UL63</accession>
<proteinExistence type="inferred from homology"/>